<dbReference type="PROSITE" id="PS51318">
    <property type="entry name" value="TAT"/>
    <property type="match status" value="1"/>
</dbReference>
<accession>A0A1I6TQI6</accession>
<feature type="chain" id="PRO_5011567650" evidence="1">
    <location>
        <begin position="25"/>
        <end position="267"/>
    </location>
</feature>
<evidence type="ECO:0000256" key="1">
    <source>
        <dbReference type="SAM" id="SignalP"/>
    </source>
</evidence>
<evidence type="ECO:0000313" key="3">
    <source>
        <dbReference type="EMBL" id="SFS91456.1"/>
    </source>
</evidence>
<dbReference type="InterPro" id="IPR002818">
    <property type="entry name" value="DJ-1/PfpI"/>
</dbReference>
<evidence type="ECO:0000259" key="2">
    <source>
        <dbReference type="Pfam" id="PF01965"/>
    </source>
</evidence>
<dbReference type="SUPFAM" id="SSF52317">
    <property type="entry name" value="Class I glutamine amidotransferase-like"/>
    <property type="match status" value="1"/>
</dbReference>
<dbReference type="InterPro" id="IPR006311">
    <property type="entry name" value="TAT_signal"/>
</dbReference>
<feature type="domain" description="DJ-1/PfpI" evidence="2">
    <location>
        <begin position="48"/>
        <end position="211"/>
    </location>
</feature>
<dbReference type="InterPro" id="IPR052158">
    <property type="entry name" value="INH-QAR"/>
</dbReference>
<dbReference type="OrthoDB" id="9793422at2"/>
<organism evidence="3 4">
    <name type="scientific">Brevundimonas viscosa</name>
    <dbReference type="NCBI Taxonomy" id="871741"/>
    <lineage>
        <taxon>Bacteria</taxon>
        <taxon>Pseudomonadati</taxon>
        <taxon>Pseudomonadota</taxon>
        <taxon>Alphaproteobacteria</taxon>
        <taxon>Caulobacterales</taxon>
        <taxon>Caulobacteraceae</taxon>
        <taxon>Brevundimonas</taxon>
    </lineage>
</organism>
<dbReference type="PANTHER" id="PTHR43130:SF2">
    <property type="entry name" value="DJ-1_PFPI DOMAIN-CONTAINING PROTEIN"/>
    <property type="match status" value="1"/>
</dbReference>
<dbReference type="EMBL" id="FOZV01000016">
    <property type="protein sequence ID" value="SFS91456.1"/>
    <property type="molecule type" value="Genomic_DNA"/>
</dbReference>
<dbReference type="Gene3D" id="3.40.50.880">
    <property type="match status" value="1"/>
</dbReference>
<dbReference type="Pfam" id="PF01965">
    <property type="entry name" value="DJ-1_PfpI"/>
    <property type="match status" value="1"/>
</dbReference>
<reference evidence="4" key="1">
    <citation type="submission" date="2016-10" db="EMBL/GenBank/DDBJ databases">
        <authorList>
            <person name="Varghese N."/>
            <person name="Submissions S."/>
        </authorList>
    </citation>
    <scope>NUCLEOTIDE SEQUENCE [LARGE SCALE GENOMIC DNA]</scope>
    <source>
        <strain evidence="4">CGMCC 1.10683</strain>
    </source>
</reference>
<keyword evidence="4" id="KW-1185">Reference proteome</keyword>
<gene>
    <name evidence="3" type="ORF">SAMN05192570_0257</name>
</gene>
<dbReference type="PANTHER" id="PTHR43130">
    <property type="entry name" value="ARAC-FAMILY TRANSCRIPTIONAL REGULATOR"/>
    <property type="match status" value="1"/>
</dbReference>
<feature type="signal peptide" evidence="1">
    <location>
        <begin position="1"/>
        <end position="24"/>
    </location>
</feature>
<sequence length="267" mass="27604">MMTRRSIMAAAAAVAATAAAPAAAAPDRRDPRTMANDLGVRLLGDEQIGMLLYPGFTALDLIGPHHFLAGLFGSQVHLVSNQADLRPVTSDTGLAVQPTVTLEDCPADLTVLFVPGGTSGTVAAARDRPTVDFVRDRAGRAKYVTSVCTGSLVLGAAGVLRGRRATSHWSVVPLLSQFGATPERARIVRDGPLITGAGVSAGLDFGSALVAELRGRPMAEAAVLMAEYDPEPPIAGGSLRTARSEIADLLTNSLAPFVRDAATIGVL</sequence>
<dbReference type="Proteomes" id="UP000198788">
    <property type="component" value="Unassembled WGS sequence"/>
</dbReference>
<dbReference type="GO" id="GO:0006355">
    <property type="term" value="P:regulation of DNA-templated transcription"/>
    <property type="evidence" value="ECO:0007669"/>
    <property type="project" value="TreeGrafter"/>
</dbReference>
<name>A0A1I6TQI6_9CAUL</name>
<dbReference type="STRING" id="871741.SAMN05192570_0257"/>
<protein>
    <submittedName>
        <fullName evidence="3">DJ-1/PfpI family protein</fullName>
    </submittedName>
</protein>
<dbReference type="CDD" id="cd03139">
    <property type="entry name" value="GATase1_PfpI_2"/>
    <property type="match status" value="1"/>
</dbReference>
<keyword evidence="1" id="KW-0732">Signal</keyword>
<dbReference type="InterPro" id="IPR029062">
    <property type="entry name" value="Class_I_gatase-like"/>
</dbReference>
<dbReference type="AlphaFoldDB" id="A0A1I6TQI6"/>
<proteinExistence type="predicted"/>
<evidence type="ECO:0000313" key="4">
    <source>
        <dbReference type="Proteomes" id="UP000198788"/>
    </source>
</evidence>